<reference evidence="9 10" key="1">
    <citation type="submission" date="2024-09" db="EMBL/GenBank/DDBJ databases">
        <title>Chromosome-scale assembly of Riccia fluitans.</title>
        <authorList>
            <person name="Paukszto L."/>
            <person name="Sawicki J."/>
            <person name="Karawczyk K."/>
            <person name="Piernik-Szablinska J."/>
            <person name="Szczecinska M."/>
            <person name="Mazdziarz M."/>
        </authorList>
    </citation>
    <scope>NUCLEOTIDE SEQUENCE [LARGE SCALE GENOMIC DNA]</scope>
    <source>
        <strain evidence="9">Rf_01</strain>
        <tissue evidence="9">Aerial parts of the thallus</tissue>
    </source>
</reference>
<dbReference type="Gene3D" id="1.20.1530.20">
    <property type="match status" value="1"/>
</dbReference>
<keyword evidence="4 8" id="KW-0812">Transmembrane</keyword>
<evidence type="ECO:0000256" key="8">
    <source>
        <dbReference type="SAM" id="Phobius"/>
    </source>
</evidence>
<dbReference type="EMBL" id="JBHFFA010000008">
    <property type="protein sequence ID" value="KAL2609447.1"/>
    <property type="molecule type" value="Genomic_DNA"/>
</dbReference>
<evidence type="ECO:0000256" key="6">
    <source>
        <dbReference type="ARBA" id="ARBA00023136"/>
    </source>
</evidence>
<evidence type="ECO:0000313" key="10">
    <source>
        <dbReference type="Proteomes" id="UP001605036"/>
    </source>
</evidence>
<keyword evidence="7" id="KW-0927">Auxin signaling pathway</keyword>
<dbReference type="InterPro" id="IPR004776">
    <property type="entry name" value="Mem_transp_PIN-like"/>
</dbReference>
<feature type="transmembrane region" description="Helical" evidence="8">
    <location>
        <begin position="470"/>
        <end position="488"/>
    </location>
</feature>
<evidence type="ECO:0000256" key="5">
    <source>
        <dbReference type="ARBA" id="ARBA00022989"/>
    </source>
</evidence>
<dbReference type="GO" id="GO:0009734">
    <property type="term" value="P:auxin-activated signaling pathway"/>
    <property type="evidence" value="ECO:0007669"/>
    <property type="project" value="UniProtKB-KW"/>
</dbReference>
<dbReference type="InterPro" id="IPR038770">
    <property type="entry name" value="Na+/solute_symporter_sf"/>
</dbReference>
<gene>
    <name evidence="9" type="ORF">R1flu_028020</name>
</gene>
<proteinExistence type="inferred from homology"/>
<organism evidence="9 10">
    <name type="scientific">Riccia fluitans</name>
    <dbReference type="NCBI Taxonomy" id="41844"/>
    <lineage>
        <taxon>Eukaryota</taxon>
        <taxon>Viridiplantae</taxon>
        <taxon>Streptophyta</taxon>
        <taxon>Embryophyta</taxon>
        <taxon>Marchantiophyta</taxon>
        <taxon>Marchantiopsida</taxon>
        <taxon>Marchantiidae</taxon>
        <taxon>Marchantiales</taxon>
        <taxon>Ricciaceae</taxon>
        <taxon>Riccia</taxon>
    </lineage>
</organism>
<dbReference type="Proteomes" id="UP001605036">
    <property type="component" value="Unassembled WGS sequence"/>
</dbReference>
<evidence type="ECO:0000256" key="7">
    <source>
        <dbReference type="ARBA" id="ARBA00023294"/>
    </source>
</evidence>
<evidence type="ECO:0000256" key="4">
    <source>
        <dbReference type="ARBA" id="ARBA00022692"/>
    </source>
</evidence>
<evidence type="ECO:0000256" key="3">
    <source>
        <dbReference type="ARBA" id="ARBA00022448"/>
    </source>
</evidence>
<evidence type="ECO:0000256" key="1">
    <source>
        <dbReference type="ARBA" id="ARBA00004141"/>
    </source>
</evidence>
<feature type="transmembrane region" description="Helical" evidence="8">
    <location>
        <begin position="408"/>
        <end position="428"/>
    </location>
</feature>
<comment type="caution">
    <text evidence="9">The sequence shown here is derived from an EMBL/GenBank/DDBJ whole genome shotgun (WGS) entry which is preliminary data.</text>
</comment>
<protein>
    <recommendedName>
        <fullName evidence="11">Auxin efflux carrier component</fullName>
    </recommendedName>
</protein>
<dbReference type="PANTHER" id="PTHR31752:SF18">
    <property type="entry name" value="AUXIN EFFLUX CARRIER COMPONENT 1"/>
    <property type="match status" value="1"/>
</dbReference>
<comment type="subcellular location">
    <subcellularLocation>
        <location evidence="1">Membrane</location>
        <topology evidence="1">Multi-pass membrane protein</topology>
    </subcellularLocation>
</comment>
<evidence type="ECO:0008006" key="11">
    <source>
        <dbReference type="Google" id="ProtNLM"/>
    </source>
</evidence>
<dbReference type="InterPro" id="IPR051107">
    <property type="entry name" value="Auxin_Efflux_Carrier"/>
</dbReference>
<dbReference type="GO" id="GO:0016020">
    <property type="term" value="C:membrane"/>
    <property type="evidence" value="ECO:0007669"/>
    <property type="project" value="UniProtKB-SubCell"/>
</dbReference>
<evidence type="ECO:0000313" key="9">
    <source>
        <dbReference type="EMBL" id="KAL2609447.1"/>
    </source>
</evidence>
<evidence type="ECO:0000256" key="2">
    <source>
        <dbReference type="ARBA" id="ARBA00009177"/>
    </source>
</evidence>
<keyword evidence="5 8" id="KW-1133">Transmembrane helix</keyword>
<keyword evidence="3" id="KW-0813">Transport</keyword>
<name>A0ABD1XKJ0_9MARC</name>
<feature type="transmembrane region" description="Helical" evidence="8">
    <location>
        <begin position="440"/>
        <end position="458"/>
    </location>
</feature>
<keyword evidence="10" id="KW-1185">Reference proteome</keyword>
<keyword evidence="6 8" id="KW-0472">Membrane</keyword>
<accession>A0ABD1XKJ0</accession>
<sequence>MLKASDFWHLMEQIIPFYVVLMIGYGLTRLNLIAPEHAPGISRWVSMLGVPAYTVHLLAFTDPYQVNLRLVAADVVSKALALFCGCLWWKLSKSGSIEGVIRIFMLATLPNTVLIGDALLQPLCGDEVHTQVNTIILMQSFLWYNICISLYETREVLLQEKQAITPLSDKDSNKGGVIHQELAFSFSVTASPANLSRHYSNLTKGGLQIIEIGVPGWNSNSSALSAGEKYRPGKCSDRFSEKTNNSFGSYSGVMEEESGQKSIRRPGGSALLSIAGPLERTISAAAGFLFPRTRSSTSLSFKRLVPTRNICDVEVAGDDLSASSFVIVEDDLGLAEAPEKRRETESYQHDNHRNSIFKKTTEACERLPVVHNEPVEIRREGVQVSGGHSRARWAVLGMKLINRLKTVPLTYASLIGFVYSLVARKYNWTMPYTVQTTLELISNTTIGMAVFIMGLAWARSGRLISCGWKALAFGVIVRFLIGPILMIISSKITALSGEPFRFSVLQATIPQGVISFVLAKEYGVDVPLFVTAVVFQLLIFVPIVLCYYVILDAL</sequence>
<dbReference type="AlphaFoldDB" id="A0ABD1XKJ0"/>
<feature type="transmembrane region" description="Helical" evidence="8">
    <location>
        <begin position="526"/>
        <end position="550"/>
    </location>
</feature>
<feature type="transmembrane region" description="Helical" evidence="8">
    <location>
        <begin position="500"/>
        <end position="519"/>
    </location>
</feature>
<dbReference type="PANTHER" id="PTHR31752">
    <property type="entry name" value="AUXIN EFFLUX CARRIER COMPONENT 1B-RELATED"/>
    <property type="match status" value="1"/>
</dbReference>
<dbReference type="Pfam" id="PF03547">
    <property type="entry name" value="Mem_trans"/>
    <property type="match status" value="1"/>
</dbReference>
<comment type="similarity">
    <text evidence="2">Belongs to the auxin efflux carrier (TC 2.A.69.1) family.</text>
</comment>